<dbReference type="Gene3D" id="1.10.530.10">
    <property type="match status" value="1"/>
</dbReference>
<gene>
    <name evidence="3" type="ORF">EV646_12090</name>
</gene>
<dbReference type="PANTHER" id="PTHR21666">
    <property type="entry name" value="PEPTIDASE-RELATED"/>
    <property type="match status" value="1"/>
</dbReference>
<dbReference type="PANTHER" id="PTHR21666:SF270">
    <property type="entry name" value="MUREIN HYDROLASE ACTIVATOR ENVC"/>
    <property type="match status" value="1"/>
</dbReference>
<dbReference type="CDD" id="cd12797">
    <property type="entry name" value="M23_peptidase"/>
    <property type="match status" value="1"/>
</dbReference>
<evidence type="ECO:0000259" key="2">
    <source>
        <dbReference type="Pfam" id="PF18013"/>
    </source>
</evidence>
<dbReference type="Pfam" id="PF18013">
    <property type="entry name" value="Phage_lysozyme2"/>
    <property type="match status" value="1"/>
</dbReference>
<dbReference type="AlphaFoldDB" id="A0A4R2I825"/>
<organism evidence="3 4">
    <name type="scientific">Kribbella antiqua</name>
    <dbReference type="NCBI Taxonomy" id="2512217"/>
    <lineage>
        <taxon>Bacteria</taxon>
        <taxon>Bacillati</taxon>
        <taxon>Actinomycetota</taxon>
        <taxon>Actinomycetes</taxon>
        <taxon>Propionibacteriales</taxon>
        <taxon>Kribbellaceae</taxon>
        <taxon>Kribbella</taxon>
    </lineage>
</organism>
<dbReference type="InterPro" id="IPR016047">
    <property type="entry name" value="M23ase_b-sheet_dom"/>
</dbReference>
<dbReference type="InterPro" id="IPR011055">
    <property type="entry name" value="Dup_hybrid_motif"/>
</dbReference>
<dbReference type="SUPFAM" id="SSF51261">
    <property type="entry name" value="Duplicated hybrid motif"/>
    <property type="match status" value="1"/>
</dbReference>
<sequence length="533" mass="56909">MADSNMPKYAGGAFIVLVLPIFIVLAMMMGALSGMSSAASCTPDDTSTAAFGWPTDRHEIDLDFYEPDTEGNSHSGVDFKVDEGSKVYAAADGKVSKASGDEIRIEHEKNQVETRYKYLKDIEVKVGQEVKRGEQIGTSGSGSEAGTLGLSGAHLHFELWVNKGDGLENTKPEDNAFGDEDTGGDSGCGCGTGGGDLVGSDNQQKAYNFMVSAGYSKEQAAGVIGNMIHESSVEPARLNGTAPGVKTHPSAAVGLDKAWGIVQWYPAKKIIQNSRDAGVDDATIESLAYQLDFLRKQLEGKGPVPTKDAGDRLRAAKTVDDAAFQFARYFEIFSTNPNDPEFAERQKTANEVFKRYSGEAPAPGSGGAGGCVTGGNGDIVKTALGLAWDTPGHGFTPKDGYADAVKKYNGATTDDPLTDCGVFVATVMVMSGVDKDYARRNTDAQMDYLRNSGKYEIYDNLTNEGQLQKGDIFIIDGHTYIYTGNYKGGDGKTYNAASASLHGHTPEASHVYFDDYRGHYTVARFKGGASKND</sequence>
<feature type="domain" description="M23ase beta-sheet core" evidence="1">
    <location>
        <begin position="73"/>
        <end position="163"/>
    </location>
</feature>
<dbReference type="RefSeq" id="WP_241996596.1">
    <property type="nucleotide sequence ID" value="NZ_SLWR01000020.1"/>
</dbReference>
<dbReference type="EMBL" id="SLWR01000020">
    <property type="protein sequence ID" value="TCO38715.1"/>
    <property type="molecule type" value="Genomic_DNA"/>
</dbReference>
<evidence type="ECO:0000313" key="4">
    <source>
        <dbReference type="Proteomes" id="UP000295573"/>
    </source>
</evidence>
<dbReference type="GO" id="GO:0004222">
    <property type="term" value="F:metalloendopeptidase activity"/>
    <property type="evidence" value="ECO:0007669"/>
    <property type="project" value="TreeGrafter"/>
</dbReference>
<dbReference type="Gene3D" id="2.70.70.10">
    <property type="entry name" value="Glucose Permease (Domain IIA)"/>
    <property type="match status" value="1"/>
</dbReference>
<proteinExistence type="predicted"/>
<keyword evidence="4" id="KW-1185">Reference proteome</keyword>
<dbReference type="InterPro" id="IPR041219">
    <property type="entry name" value="Phage_lysozyme2"/>
</dbReference>
<dbReference type="Proteomes" id="UP000295573">
    <property type="component" value="Unassembled WGS sequence"/>
</dbReference>
<dbReference type="Pfam" id="PF01551">
    <property type="entry name" value="Peptidase_M23"/>
    <property type="match status" value="1"/>
</dbReference>
<accession>A0A4R2I825</accession>
<comment type="caution">
    <text evidence="3">The sequence shown here is derived from an EMBL/GenBank/DDBJ whole genome shotgun (WGS) entry which is preliminary data.</text>
</comment>
<protein>
    <submittedName>
        <fullName evidence="3">Peptidase M23-like protein</fullName>
    </submittedName>
</protein>
<evidence type="ECO:0000313" key="3">
    <source>
        <dbReference type="EMBL" id="TCO38715.1"/>
    </source>
</evidence>
<name>A0A4R2I825_9ACTN</name>
<feature type="domain" description="Phage tail lysozyme" evidence="2">
    <location>
        <begin position="201"/>
        <end position="355"/>
    </location>
</feature>
<dbReference type="InterPro" id="IPR050570">
    <property type="entry name" value="Cell_wall_metabolism_enzyme"/>
</dbReference>
<reference evidence="3 4" key="1">
    <citation type="journal article" date="2015" name="Stand. Genomic Sci.">
        <title>Genomic Encyclopedia of Bacterial and Archaeal Type Strains, Phase III: the genomes of soil and plant-associated and newly described type strains.</title>
        <authorList>
            <person name="Whitman W.B."/>
            <person name="Woyke T."/>
            <person name="Klenk H.P."/>
            <person name="Zhou Y."/>
            <person name="Lilburn T.G."/>
            <person name="Beck B.J."/>
            <person name="De Vos P."/>
            <person name="Vandamme P."/>
            <person name="Eisen J.A."/>
            <person name="Garrity G."/>
            <person name="Hugenholtz P."/>
            <person name="Kyrpides N.C."/>
        </authorList>
    </citation>
    <scope>NUCLEOTIDE SEQUENCE [LARGE SCALE GENOMIC DNA]</scope>
    <source>
        <strain evidence="3 4">VKM Ac-2541</strain>
    </source>
</reference>
<evidence type="ECO:0000259" key="1">
    <source>
        <dbReference type="Pfam" id="PF01551"/>
    </source>
</evidence>